<dbReference type="InterPro" id="IPR017946">
    <property type="entry name" value="PLC-like_Pdiesterase_TIM-brl"/>
</dbReference>
<evidence type="ECO:0000256" key="5">
    <source>
        <dbReference type="ARBA" id="ARBA00022801"/>
    </source>
</evidence>
<dbReference type="AlphaFoldDB" id="A0A1E1LLI6"/>
<dbReference type="PANTHER" id="PTHR43620">
    <property type="entry name" value="GLYCEROPHOSPHORYL DIESTER PHOSPHODIESTERASE"/>
    <property type="match status" value="1"/>
</dbReference>
<dbReference type="GO" id="GO:0006629">
    <property type="term" value="P:lipid metabolic process"/>
    <property type="evidence" value="ECO:0007669"/>
    <property type="project" value="InterPro"/>
</dbReference>
<dbReference type="GO" id="GO:0006071">
    <property type="term" value="P:glycerol metabolic process"/>
    <property type="evidence" value="ECO:0007669"/>
    <property type="project" value="UniProtKB-KW"/>
</dbReference>
<evidence type="ECO:0000259" key="8">
    <source>
        <dbReference type="PROSITE" id="PS51704"/>
    </source>
</evidence>
<feature type="domain" description="GP-PDE" evidence="8">
    <location>
        <begin position="69"/>
        <end position="384"/>
    </location>
</feature>
<protein>
    <recommendedName>
        <fullName evidence="2">glycerophosphodiester phosphodiesterase</fullName>
        <ecNumber evidence="2">3.1.4.46</ecNumber>
    </recommendedName>
</protein>
<dbReference type="Gene3D" id="3.20.20.190">
    <property type="entry name" value="Phosphatidylinositol (PI) phosphodiesterase"/>
    <property type="match status" value="1"/>
</dbReference>
<reference evidence="10" key="1">
    <citation type="submission" date="2016-03" db="EMBL/GenBank/DDBJ databases">
        <authorList>
            <person name="Guldener U."/>
        </authorList>
    </citation>
    <scope>NUCLEOTIDE SEQUENCE [LARGE SCALE GENOMIC DNA]</scope>
    <source>
        <strain evidence="10">04CH-RAC-A.6.1</strain>
    </source>
</reference>
<evidence type="ECO:0000256" key="7">
    <source>
        <dbReference type="SAM" id="SignalP"/>
    </source>
</evidence>
<sequence length="413" mass="45800">MHASVILYLLAVGFASAAPAEVDVARKHHDRDFQVQVGDRPYFLIDNMDDGPLKRKLESCKDQTSEISKFAIGHRGAPLMYPEHTVESYNAAARQGAGTIECDVAFTKDKKLVCRHDHCDLHTTTNILTFPDLAAKCTTPFKPYDPVTGAPASVKCCTTDITLKEFKSLCGKMDGFNPNGTSVASYMDGTPPYRTDLYSTCGTLLTHRESIKLIDSYGRDFTPECKTPGVKMPFNGWTQEDFAQEILDEYKQAGIHHSRVWPQSFLPADVLYWIKAEPKFGRQAVYLDERVDTPDGYANATASLPALAKAGVKIMAPAFFAMTKLDKNNKIVPSEYAIAAKKAGMDLIGWSFERSGFLKSGGGYYYGYVNKVINNDGDMYTVLDVLVKDVKILKMFSDWPATVVYYANCMGLP</sequence>
<accession>A0A1E1LLI6</accession>
<dbReference type="EC" id="3.1.4.46" evidence="2"/>
<evidence type="ECO:0000313" key="10">
    <source>
        <dbReference type="Proteomes" id="UP000178912"/>
    </source>
</evidence>
<evidence type="ECO:0000256" key="1">
    <source>
        <dbReference type="ARBA" id="ARBA00007277"/>
    </source>
</evidence>
<comment type="catalytic activity">
    <reaction evidence="6">
        <text>a sn-glycero-3-phosphodiester + H2O = an alcohol + sn-glycerol 3-phosphate + H(+)</text>
        <dbReference type="Rhea" id="RHEA:12969"/>
        <dbReference type="ChEBI" id="CHEBI:15377"/>
        <dbReference type="ChEBI" id="CHEBI:15378"/>
        <dbReference type="ChEBI" id="CHEBI:30879"/>
        <dbReference type="ChEBI" id="CHEBI:57597"/>
        <dbReference type="ChEBI" id="CHEBI:83408"/>
        <dbReference type="EC" id="3.1.4.46"/>
    </reaction>
</comment>
<evidence type="ECO:0000256" key="4">
    <source>
        <dbReference type="ARBA" id="ARBA00022798"/>
    </source>
</evidence>
<organism evidence="9 10">
    <name type="scientific">Rhynchosporium agropyri</name>
    <dbReference type="NCBI Taxonomy" id="914238"/>
    <lineage>
        <taxon>Eukaryota</taxon>
        <taxon>Fungi</taxon>
        <taxon>Dikarya</taxon>
        <taxon>Ascomycota</taxon>
        <taxon>Pezizomycotina</taxon>
        <taxon>Leotiomycetes</taxon>
        <taxon>Helotiales</taxon>
        <taxon>Ploettnerulaceae</taxon>
        <taxon>Rhynchosporium</taxon>
    </lineage>
</organism>
<keyword evidence="5" id="KW-0378">Hydrolase</keyword>
<proteinExistence type="inferred from homology"/>
<keyword evidence="4" id="KW-0319">Glycerol metabolism</keyword>
<dbReference type="GO" id="GO:0008889">
    <property type="term" value="F:glycerophosphodiester phosphodiesterase activity"/>
    <property type="evidence" value="ECO:0007669"/>
    <property type="project" value="UniProtKB-EC"/>
</dbReference>
<dbReference type="InterPro" id="IPR030395">
    <property type="entry name" value="GP_PDE_dom"/>
</dbReference>
<evidence type="ECO:0000313" key="9">
    <source>
        <dbReference type="EMBL" id="CZT11368.1"/>
    </source>
</evidence>
<name>A0A1E1LLI6_9HELO</name>
<dbReference type="Pfam" id="PF03009">
    <property type="entry name" value="GDPD"/>
    <property type="match status" value="1"/>
</dbReference>
<dbReference type="PROSITE" id="PS51704">
    <property type="entry name" value="GP_PDE"/>
    <property type="match status" value="1"/>
</dbReference>
<feature type="chain" id="PRO_5009447209" description="glycerophosphodiester phosphodiesterase" evidence="7">
    <location>
        <begin position="18"/>
        <end position="413"/>
    </location>
</feature>
<dbReference type="OrthoDB" id="1058301at2759"/>
<feature type="signal peptide" evidence="7">
    <location>
        <begin position="1"/>
        <end position="17"/>
    </location>
</feature>
<evidence type="ECO:0000256" key="3">
    <source>
        <dbReference type="ARBA" id="ARBA00022729"/>
    </source>
</evidence>
<dbReference type="Proteomes" id="UP000178912">
    <property type="component" value="Unassembled WGS sequence"/>
</dbReference>
<evidence type="ECO:0000256" key="2">
    <source>
        <dbReference type="ARBA" id="ARBA00012247"/>
    </source>
</evidence>
<dbReference type="SUPFAM" id="SSF51695">
    <property type="entry name" value="PLC-like phosphodiesterases"/>
    <property type="match status" value="1"/>
</dbReference>
<keyword evidence="3 7" id="KW-0732">Signal</keyword>
<keyword evidence="10" id="KW-1185">Reference proteome</keyword>
<dbReference type="PANTHER" id="PTHR43620:SF7">
    <property type="entry name" value="GLYCEROPHOSPHODIESTER PHOSPHODIESTERASE GDPD5-RELATED"/>
    <property type="match status" value="1"/>
</dbReference>
<evidence type="ECO:0000256" key="6">
    <source>
        <dbReference type="ARBA" id="ARBA00047512"/>
    </source>
</evidence>
<comment type="similarity">
    <text evidence="1">Belongs to the glycerophosphoryl diester phosphodiesterase family.</text>
</comment>
<gene>
    <name evidence="9" type="ORF">RAG0_15540</name>
</gene>
<dbReference type="EMBL" id="FJUX01000140">
    <property type="protein sequence ID" value="CZT11368.1"/>
    <property type="molecule type" value="Genomic_DNA"/>
</dbReference>